<name>A0A2A3JX49_9RHOB</name>
<reference evidence="3" key="1">
    <citation type="submission" date="2017-09" db="EMBL/GenBank/DDBJ databases">
        <title>Yangia sp. SAOS 153D whole genome sequencing.</title>
        <authorList>
            <person name="Verma A."/>
            <person name="Krishnamurthi S."/>
        </authorList>
    </citation>
    <scope>NUCLEOTIDE SEQUENCE [LARGE SCALE GENOMIC DNA]</scope>
    <source>
        <strain evidence="3">SAOS 153D</strain>
    </source>
</reference>
<reference evidence="2" key="3">
    <citation type="submission" date="2024-05" db="EMBL/GenBank/DDBJ databases">
        <title>Yangia mangrovi SAOS 153D genome.</title>
        <authorList>
            <person name="Verma A."/>
            <person name="Pal Y."/>
            <person name="Sundharam S."/>
            <person name="Bisht B."/>
            <person name="Srinivasan K."/>
        </authorList>
    </citation>
    <scope>NUCLEOTIDE SEQUENCE</scope>
    <source>
        <strain evidence="2">SAOS 153D</strain>
    </source>
</reference>
<evidence type="ECO:0000313" key="4">
    <source>
        <dbReference type="Proteomes" id="UP000217448"/>
    </source>
</evidence>
<dbReference type="EMBL" id="NTHN01000170">
    <property type="protein sequence ID" value="PBD19029.1"/>
    <property type="molecule type" value="Genomic_DNA"/>
</dbReference>
<protein>
    <submittedName>
        <fullName evidence="3">Entericidin EcnA/B family protein</fullName>
    </submittedName>
</protein>
<evidence type="ECO:0000256" key="1">
    <source>
        <dbReference type="SAM" id="SignalP"/>
    </source>
</evidence>
<accession>A0A2A3JX49</accession>
<reference evidence="4" key="2">
    <citation type="submission" date="2023-07" db="EMBL/GenBank/DDBJ databases">
        <title>Yangia mangrovi SAOS 153D genome.</title>
        <authorList>
            <person name="Verma A."/>
            <person name="Pal Y."/>
            <person name="Sundharam S."/>
            <person name="Bisht B."/>
            <person name="Srinivasan K."/>
        </authorList>
    </citation>
    <scope>NUCLEOTIDE SEQUENCE [LARGE SCALE GENOMIC DNA]</scope>
    <source>
        <strain evidence="4">SAOS 153D</strain>
    </source>
</reference>
<evidence type="ECO:0000313" key="3">
    <source>
        <dbReference type="EMBL" id="PBD19029.1"/>
    </source>
</evidence>
<evidence type="ECO:0000313" key="2">
    <source>
        <dbReference type="EMBL" id="MCT4369373.1"/>
    </source>
</evidence>
<keyword evidence="4" id="KW-1185">Reference proteome</keyword>
<proteinExistence type="predicted"/>
<sequence length="38" mass="4085">MKRLFLLALLAAPLAACGTVDGFGQDVSRASRTVDSWF</sequence>
<gene>
    <name evidence="2" type="ORF">CLG85_003040</name>
    <name evidence="3" type="ORF">CLG85_11590</name>
</gene>
<dbReference type="AlphaFoldDB" id="A0A2A3JX49"/>
<dbReference type="RefSeq" id="WP_095882411.1">
    <property type="nucleotide sequence ID" value="NZ_NTHN02000003.1"/>
</dbReference>
<feature type="chain" id="PRO_5011974585" evidence="1">
    <location>
        <begin position="19"/>
        <end position="38"/>
    </location>
</feature>
<organism evidence="3">
    <name type="scientific">Alloyangia mangrovi</name>
    <dbReference type="NCBI Taxonomy" id="1779329"/>
    <lineage>
        <taxon>Bacteria</taxon>
        <taxon>Pseudomonadati</taxon>
        <taxon>Pseudomonadota</taxon>
        <taxon>Alphaproteobacteria</taxon>
        <taxon>Rhodobacterales</taxon>
        <taxon>Roseobacteraceae</taxon>
        <taxon>Alloyangia</taxon>
    </lineage>
</organism>
<dbReference type="Proteomes" id="UP000217448">
    <property type="component" value="Unassembled WGS sequence"/>
</dbReference>
<dbReference type="EMBL" id="NTHN02000003">
    <property type="protein sequence ID" value="MCT4369373.1"/>
    <property type="molecule type" value="Genomic_DNA"/>
</dbReference>
<feature type="signal peptide" evidence="1">
    <location>
        <begin position="1"/>
        <end position="18"/>
    </location>
</feature>
<keyword evidence="1" id="KW-0732">Signal</keyword>
<comment type="caution">
    <text evidence="3">The sequence shown here is derived from an EMBL/GenBank/DDBJ whole genome shotgun (WGS) entry which is preliminary data.</text>
</comment>